<organism evidence="2 3">
    <name type="scientific">Stenotrophomonas rhizophila</name>
    <dbReference type="NCBI Taxonomy" id="216778"/>
    <lineage>
        <taxon>Bacteria</taxon>
        <taxon>Pseudomonadati</taxon>
        <taxon>Pseudomonadota</taxon>
        <taxon>Gammaproteobacteria</taxon>
        <taxon>Lysobacterales</taxon>
        <taxon>Lysobacteraceae</taxon>
        <taxon>Stenotrophomonas</taxon>
    </lineage>
</organism>
<feature type="domain" description="DUF6602" evidence="1">
    <location>
        <begin position="22"/>
        <end position="123"/>
    </location>
</feature>
<protein>
    <recommendedName>
        <fullName evidence="1">DUF6602 domain-containing protein</fullName>
    </recommendedName>
</protein>
<dbReference type="Proteomes" id="UP001226084">
    <property type="component" value="Unassembled WGS sequence"/>
</dbReference>
<evidence type="ECO:0000313" key="2">
    <source>
        <dbReference type="EMBL" id="MDQ1108289.1"/>
    </source>
</evidence>
<sequence>MKPLIDYCDGAVKSLNAQFEMSRVLAHSATSGSVRERLIHDFLVSHLPEMTSAVTGVVIDSSGNRSRQQDIVLMLKSMPRLRFNSGHDLIFQEGVVATIEIKTLVTPSVLKEISENISSVKALQPSSLGGTGMGILDWPWSRILHCIVSYGGSELGMIQKTLDELPESARPDIYLDLTKGIILRNEGLLMEKRGDALHLAFDSPAEGLARFLTSLSIATGSYAVREVEWAKYITG</sequence>
<accession>A0AAP5E904</accession>
<comment type="caution">
    <text evidence="2">The sequence shown here is derived from an EMBL/GenBank/DDBJ whole genome shotgun (WGS) entry which is preliminary data.</text>
</comment>
<gene>
    <name evidence="2" type="ORF">QE424_001448</name>
</gene>
<evidence type="ECO:0000259" key="1">
    <source>
        <dbReference type="Pfam" id="PF20247"/>
    </source>
</evidence>
<reference evidence="2" key="1">
    <citation type="submission" date="2023-07" db="EMBL/GenBank/DDBJ databases">
        <title>Functional and genomic diversity of the sorghum phyllosphere microbiome.</title>
        <authorList>
            <person name="Shade A."/>
        </authorList>
    </citation>
    <scope>NUCLEOTIDE SEQUENCE</scope>
    <source>
        <strain evidence="2">SORGH_AS_0457</strain>
    </source>
</reference>
<evidence type="ECO:0000313" key="3">
    <source>
        <dbReference type="Proteomes" id="UP001226084"/>
    </source>
</evidence>
<dbReference type="AlphaFoldDB" id="A0AAP5E904"/>
<dbReference type="CDD" id="cd21173">
    <property type="entry name" value="NucC-like"/>
    <property type="match status" value="1"/>
</dbReference>
<dbReference type="EMBL" id="JAUTAS010000001">
    <property type="protein sequence ID" value="MDQ1108289.1"/>
    <property type="molecule type" value="Genomic_DNA"/>
</dbReference>
<dbReference type="Pfam" id="PF20247">
    <property type="entry name" value="DUF6602"/>
    <property type="match status" value="1"/>
</dbReference>
<name>A0AAP5E904_9GAMM</name>
<dbReference type="RefSeq" id="WP_307106760.1">
    <property type="nucleotide sequence ID" value="NZ_JAUTAS010000001.1"/>
</dbReference>
<dbReference type="InterPro" id="IPR046537">
    <property type="entry name" value="DUF6602"/>
</dbReference>
<proteinExistence type="predicted"/>